<dbReference type="AlphaFoldDB" id="A0A1B0AET3"/>
<feature type="transmembrane region" description="Helical" evidence="1">
    <location>
        <begin position="60"/>
        <end position="84"/>
    </location>
</feature>
<proteinExistence type="predicted"/>
<sequence length="242" mass="26274">MQNYFITHNADARSFYAKKHILSFIFLDLFSVPSTIASLMATSGVLSVSNMSLNACFNSIWPQVMLEVITSIFLNVFAVGPLTAKKNANATIKDLPRELHNIGIARPTTYPIVIYVKTSCIGILLSRSRRNNEATYVSNLAKVDLRLGLSPSPSSSTSPSPSSCVCVSSPDSFDISITASLLDSSYSDSLRLEGKLQGTLIKGMISIQEIGFVSEPLAYGQTDTKIKFSKCPQIQDPFGCTP</sequence>
<keyword evidence="1" id="KW-1133">Transmembrane helix</keyword>
<name>A0A1B0AET3_GLOPL</name>
<organism evidence="2 3">
    <name type="scientific">Glossina pallidipes</name>
    <name type="common">Tsetse fly</name>
    <dbReference type="NCBI Taxonomy" id="7398"/>
    <lineage>
        <taxon>Eukaryota</taxon>
        <taxon>Metazoa</taxon>
        <taxon>Ecdysozoa</taxon>
        <taxon>Arthropoda</taxon>
        <taxon>Hexapoda</taxon>
        <taxon>Insecta</taxon>
        <taxon>Pterygota</taxon>
        <taxon>Neoptera</taxon>
        <taxon>Endopterygota</taxon>
        <taxon>Diptera</taxon>
        <taxon>Brachycera</taxon>
        <taxon>Muscomorpha</taxon>
        <taxon>Hippoboscoidea</taxon>
        <taxon>Glossinidae</taxon>
        <taxon>Glossina</taxon>
    </lineage>
</organism>
<evidence type="ECO:0000256" key="1">
    <source>
        <dbReference type="SAM" id="Phobius"/>
    </source>
</evidence>
<evidence type="ECO:0000313" key="3">
    <source>
        <dbReference type="Proteomes" id="UP000092445"/>
    </source>
</evidence>
<dbReference type="VEuPathDB" id="VectorBase:GPAI043430"/>
<keyword evidence="3" id="KW-1185">Reference proteome</keyword>
<dbReference type="Proteomes" id="UP000092445">
    <property type="component" value="Unassembled WGS sequence"/>
</dbReference>
<reference evidence="2" key="2">
    <citation type="submission" date="2020-05" db="UniProtKB">
        <authorList>
            <consortium name="EnsemblMetazoa"/>
        </authorList>
    </citation>
    <scope>IDENTIFICATION</scope>
    <source>
        <strain evidence="2">IAEA</strain>
    </source>
</reference>
<reference evidence="3" key="1">
    <citation type="submission" date="2014-03" db="EMBL/GenBank/DDBJ databases">
        <authorList>
            <person name="Aksoy S."/>
            <person name="Warren W."/>
            <person name="Wilson R.K."/>
        </authorList>
    </citation>
    <scope>NUCLEOTIDE SEQUENCE [LARGE SCALE GENOMIC DNA]</scope>
    <source>
        <strain evidence="3">IAEA</strain>
    </source>
</reference>
<accession>A0A1B0AET3</accession>
<protein>
    <submittedName>
        <fullName evidence="2">Uncharacterized protein</fullName>
    </submittedName>
</protein>
<evidence type="ECO:0000313" key="2">
    <source>
        <dbReference type="EnsemblMetazoa" id="GPAI043430-PA"/>
    </source>
</evidence>
<feature type="transmembrane region" description="Helical" evidence="1">
    <location>
        <begin position="21"/>
        <end position="40"/>
    </location>
</feature>
<keyword evidence="1" id="KW-0812">Transmembrane</keyword>
<dbReference type="EnsemblMetazoa" id="GPAI043430-RA">
    <property type="protein sequence ID" value="GPAI043430-PA"/>
    <property type="gene ID" value="GPAI043430"/>
</dbReference>
<keyword evidence="1" id="KW-0472">Membrane</keyword>